<dbReference type="Proteomes" id="UP000054903">
    <property type="component" value="Unassembled WGS sequence"/>
</dbReference>
<name>A0A158A7I7_9BURK</name>
<gene>
    <name evidence="1" type="ORF">AWB77_01464</name>
</gene>
<reference evidence="1" key="1">
    <citation type="submission" date="2016-01" db="EMBL/GenBank/DDBJ databases">
        <authorList>
            <person name="Peeters C."/>
        </authorList>
    </citation>
    <scope>NUCLEOTIDE SEQUENCE</scope>
    <source>
        <strain evidence="1">LMG 29320</strain>
    </source>
</reference>
<proteinExistence type="predicted"/>
<sequence length="363" mass="39971">MTKRARLETFNEKALFARLSTAQRTPDAGAYIAEQLWACHRVLSAAGVHNLMYLTRGLVERGIAHLCWEELLDRKFGDPMNVQNRAVWLLFHLCLQAQRDFALDVCTARSREDLLTGRFLEGIKGACAGWTESSSSYLRRVENVLEVCSLDLTVGGGEQETGGDFALILDIKGNPSCAQDFEHSIVTLTEGGPRGDFFVPLIFQAKRYTGSAADISRRNSTQGYQFNRLRQRDCASAYIFYENGDNGIDCPALPMVKLANHCSPVEVSRTTGVFEDSVDFATYILCAVNGCDDMPAAQTREDALNMILANASPESLTKLVVLGNTAGLKETYRDALAALRAEIKSGVSMDATQPERPRKHGPC</sequence>
<dbReference type="EMBL" id="FCNX02000003">
    <property type="protein sequence ID" value="SAK53768.1"/>
    <property type="molecule type" value="Genomic_DNA"/>
</dbReference>
<comment type="caution">
    <text evidence="1">The sequence shown here is derived from an EMBL/GenBank/DDBJ whole genome shotgun (WGS) entry which is preliminary data.</text>
</comment>
<protein>
    <submittedName>
        <fullName evidence="1">Uncharacterized protein</fullName>
    </submittedName>
</protein>
<dbReference type="AlphaFoldDB" id="A0A158A7I7"/>
<keyword evidence="2" id="KW-1185">Reference proteome</keyword>
<organism evidence="1 2">
    <name type="scientific">Caballeronia fortuita</name>
    <dbReference type="NCBI Taxonomy" id="1777138"/>
    <lineage>
        <taxon>Bacteria</taxon>
        <taxon>Pseudomonadati</taxon>
        <taxon>Pseudomonadota</taxon>
        <taxon>Betaproteobacteria</taxon>
        <taxon>Burkholderiales</taxon>
        <taxon>Burkholderiaceae</taxon>
        <taxon>Caballeronia</taxon>
    </lineage>
</organism>
<evidence type="ECO:0000313" key="2">
    <source>
        <dbReference type="Proteomes" id="UP000054903"/>
    </source>
</evidence>
<evidence type="ECO:0000313" key="1">
    <source>
        <dbReference type="EMBL" id="SAK53768.1"/>
    </source>
</evidence>
<accession>A0A158A7I7</accession>